<dbReference type="Pfam" id="PF02738">
    <property type="entry name" value="MoCoBD_1"/>
    <property type="match status" value="1"/>
</dbReference>
<dbReference type="FunFam" id="3.30.365.10:FF:000001">
    <property type="entry name" value="Xanthine dehydrogenase oxidase"/>
    <property type="match status" value="1"/>
</dbReference>
<sequence>MTEPTFPRAAGHSRFHESARAQVAGRAHYVDDIAEVRGTLHAAPVCSPVAHGILRKLDASAALALPGVRAVIDASDVPGDTTLAAFGHDEPVFALDTVQFVGQVVALVVADDVMTARRAARLVKLDIEPLPAVLSVHEAHALEHYVLPEVHVKRGDAKAALKRAPHTIEGHFEVGGQEHFYLEGQIAYVLPLEQQQWWIYSSTQHPGEVQHWVGHALGIASHAVTVECRRMGGGFGGKETQAGHLAVWAAVAANKLQCPVKLRLDRDDDFLITGKRHPFAYHYRAGFDATGLLSGLELEMLANCGFSADLSGPVADRAVFHADNAYFLEDVAIASYRCKTNTQSHTAFRGFGGPQGVIVIERILSDIASVLNLDPFDVRLRNLYGIEERNVTHYQMKVEDNILEPMLSQLALSSGYRERREQIAEWNTRSPVIKRGLALTPVKFGISFTATLFNQAGALVHVYTDGSVMVNHGGTEMGQGLNTKVAQIVADELGVPFERVMSTAADTSKIPNASATAASAGTDLNGRAAQFAARHVRDNLAAFVAGLDGVGAGAVRFQNGQVLTEVTTRRFEDVVGAAYANRIQLWSDGFYRTPKIHYDKTTLTGRPFYYFAYGAACSEVAIDTLTGESRLLKVDILHDVGRSINPAIDIGQIEGGFVQGMGWLTTEQLVWNDKGLLSTHAPSTYKIPATGDVPAHFRVDLWPEPNREDNVYGSKAVGEPPFMLAISVFEALRDAVAQAGGDPHLMNAPATAEEVLAAIG</sequence>
<evidence type="ECO:0000313" key="7">
    <source>
        <dbReference type="Proteomes" id="UP000185657"/>
    </source>
</evidence>
<evidence type="ECO:0000313" key="5">
    <source>
        <dbReference type="EMBL" id="AOW12510.1"/>
    </source>
</evidence>
<evidence type="ECO:0000256" key="1">
    <source>
        <dbReference type="ARBA" id="ARBA00022505"/>
    </source>
</evidence>
<reference evidence="5 8" key="2">
    <citation type="submission" date="2016-10" db="EMBL/GenBank/DDBJ databases">
        <title>Hydorgenophaga sp. LPB0072 isolated from gastropod.</title>
        <authorList>
            <person name="Kim E."/>
            <person name="Yi H."/>
        </authorList>
    </citation>
    <scope>NUCLEOTIDE SEQUENCE [LARGE SCALE GENOMIC DNA]</scope>
    <source>
        <strain evidence="5 8">LPB0072</strain>
    </source>
</reference>
<dbReference type="STRING" id="1763535.LPB072_06265"/>
<dbReference type="InterPro" id="IPR037165">
    <property type="entry name" value="AldOxase/xan_DH_Mopterin-bd_sf"/>
</dbReference>
<evidence type="ECO:0000313" key="6">
    <source>
        <dbReference type="EMBL" id="OAD40376.1"/>
    </source>
</evidence>
<dbReference type="GO" id="GO:0005506">
    <property type="term" value="F:iron ion binding"/>
    <property type="evidence" value="ECO:0007669"/>
    <property type="project" value="InterPro"/>
</dbReference>
<dbReference type="OrthoDB" id="9758509at2"/>
<dbReference type="SUPFAM" id="SSF56003">
    <property type="entry name" value="Molybdenum cofactor-binding domain"/>
    <property type="match status" value="1"/>
</dbReference>
<dbReference type="InterPro" id="IPR046867">
    <property type="entry name" value="AldOxase/xan_DH_MoCoBD2"/>
</dbReference>
<dbReference type="InterPro" id="IPR014309">
    <property type="entry name" value="Xanthine_DH_Mopterin-bd_su"/>
</dbReference>
<evidence type="ECO:0000259" key="4">
    <source>
        <dbReference type="SMART" id="SM01008"/>
    </source>
</evidence>
<keyword evidence="2" id="KW-0560">Oxidoreductase</keyword>
<name>A0A167H6E5_9BURK</name>
<dbReference type="EMBL" id="CP017476">
    <property type="protein sequence ID" value="AOW12510.1"/>
    <property type="molecule type" value="Genomic_DNA"/>
</dbReference>
<dbReference type="InterPro" id="IPR000674">
    <property type="entry name" value="Ald_Oxase/Xan_DH_a/b"/>
</dbReference>
<reference evidence="6 7" key="1">
    <citation type="submission" date="2016-02" db="EMBL/GenBank/DDBJ databases">
        <title>Draft genome sequence of Hydrogenophaga sp. LPB0072.</title>
        <authorList>
            <person name="Shin S.-K."/>
            <person name="Yi H."/>
        </authorList>
    </citation>
    <scope>NUCLEOTIDE SEQUENCE [LARGE SCALE GENOMIC DNA]</scope>
    <source>
        <strain evidence="6 7">LPB0072</strain>
    </source>
</reference>
<dbReference type="Gene3D" id="3.30.365.10">
    <property type="entry name" value="Aldehyde oxidase/xanthine dehydrogenase, molybdopterin binding domain"/>
    <property type="match status" value="4"/>
</dbReference>
<accession>A0A167H6E5</accession>
<comment type="cofactor">
    <cofactor evidence="3">
        <name>Mo-molybdopterin cytosine dinucleotide</name>
        <dbReference type="ChEBI" id="CHEBI:71308"/>
    </cofactor>
</comment>
<dbReference type="SMART" id="SM01008">
    <property type="entry name" value="Ald_Xan_dh_C"/>
    <property type="match status" value="1"/>
</dbReference>
<dbReference type="KEGG" id="hyl:LPB072_06265"/>
<keyword evidence="7" id="KW-1185">Reference proteome</keyword>
<dbReference type="PANTHER" id="PTHR11908">
    <property type="entry name" value="XANTHINE DEHYDROGENASE"/>
    <property type="match status" value="1"/>
</dbReference>
<dbReference type="InterPro" id="IPR036856">
    <property type="entry name" value="Ald_Oxase/Xan_DH_a/b_sf"/>
</dbReference>
<dbReference type="Proteomes" id="UP000185680">
    <property type="component" value="Chromosome"/>
</dbReference>
<dbReference type="Pfam" id="PF20256">
    <property type="entry name" value="MoCoBD_2"/>
    <property type="match status" value="1"/>
</dbReference>
<feature type="domain" description="Aldehyde oxidase/xanthine dehydrogenase a/b hammerhead" evidence="4">
    <location>
        <begin position="24"/>
        <end position="131"/>
    </location>
</feature>
<dbReference type="Pfam" id="PF01315">
    <property type="entry name" value="Ald_Xan_dh_C"/>
    <property type="match status" value="1"/>
</dbReference>
<dbReference type="RefSeq" id="WP_066092846.1">
    <property type="nucleotide sequence ID" value="NZ_CP017476.1"/>
</dbReference>
<evidence type="ECO:0000313" key="8">
    <source>
        <dbReference type="Proteomes" id="UP000185680"/>
    </source>
</evidence>
<dbReference type="PANTHER" id="PTHR11908:SF132">
    <property type="entry name" value="ALDEHYDE OXIDASE 1-RELATED"/>
    <property type="match status" value="1"/>
</dbReference>
<dbReference type="NCBIfam" id="TIGR02965">
    <property type="entry name" value="xanthine_xdhB"/>
    <property type="match status" value="1"/>
</dbReference>
<dbReference type="EMBL" id="LVWD01000030">
    <property type="protein sequence ID" value="OAD40376.1"/>
    <property type="molecule type" value="Genomic_DNA"/>
</dbReference>
<dbReference type="InterPro" id="IPR008274">
    <property type="entry name" value="AldOxase/xan_DH_MoCoBD1"/>
</dbReference>
<dbReference type="SUPFAM" id="SSF54665">
    <property type="entry name" value="CO dehydrogenase molybdoprotein N-domain-like"/>
    <property type="match status" value="1"/>
</dbReference>
<proteinExistence type="predicted"/>
<keyword evidence="1" id="KW-0500">Molybdenum</keyword>
<organism evidence="5 8">
    <name type="scientific">Hydrogenophaga crassostreae</name>
    <dbReference type="NCBI Taxonomy" id="1763535"/>
    <lineage>
        <taxon>Bacteria</taxon>
        <taxon>Pseudomonadati</taxon>
        <taxon>Pseudomonadota</taxon>
        <taxon>Betaproteobacteria</taxon>
        <taxon>Burkholderiales</taxon>
        <taxon>Comamonadaceae</taxon>
        <taxon>Hydrogenophaga</taxon>
    </lineage>
</organism>
<protein>
    <submittedName>
        <fullName evidence="5">Xanthine dehydrogenase molybdopterin binding subunit</fullName>
    </submittedName>
</protein>
<dbReference type="GO" id="GO:0016491">
    <property type="term" value="F:oxidoreductase activity"/>
    <property type="evidence" value="ECO:0007669"/>
    <property type="project" value="UniProtKB-KW"/>
</dbReference>
<dbReference type="InterPro" id="IPR016208">
    <property type="entry name" value="Ald_Oxase/xanthine_DH-like"/>
</dbReference>
<gene>
    <name evidence="5" type="ORF">LPB072_06265</name>
    <name evidence="6" type="ORF">LPB72_15750</name>
</gene>
<dbReference type="Proteomes" id="UP000185657">
    <property type="component" value="Unassembled WGS sequence"/>
</dbReference>
<evidence type="ECO:0000256" key="3">
    <source>
        <dbReference type="ARBA" id="ARBA00053029"/>
    </source>
</evidence>
<dbReference type="Gene3D" id="3.90.1170.50">
    <property type="entry name" value="Aldehyde oxidase/xanthine dehydrogenase, a/b hammerhead"/>
    <property type="match status" value="1"/>
</dbReference>
<dbReference type="GO" id="GO:0030151">
    <property type="term" value="F:molybdenum ion binding"/>
    <property type="evidence" value="ECO:0007669"/>
    <property type="project" value="InterPro"/>
</dbReference>
<evidence type="ECO:0000256" key="2">
    <source>
        <dbReference type="ARBA" id="ARBA00023002"/>
    </source>
</evidence>
<dbReference type="AlphaFoldDB" id="A0A167H6E5"/>